<comment type="caution">
    <text evidence="1">The sequence shown here is derived from an EMBL/GenBank/DDBJ whole genome shotgun (WGS) entry which is preliminary data.</text>
</comment>
<protein>
    <submittedName>
        <fullName evidence="1">Uncharacterized protein</fullName>
    </submittedName>
</protein>
<dbReference type="RefSeq" id="WP_099018073.1">
    <property type="nucleotide sequence ID" value="NZ_NIHB01000001.1"/>
</dbReference>
<proteinExistence type="predicted"/>
<gene>
    <name evidence="1" type="ORF">C8D91_0135</name>
</gene>
<sequence length="80" mass="8385">MTATTDHSVQLSKAKAGNTYQVCKNACSESLSQKLTLMGLGLGMMIELVALYKHGAVIKTPFGNIAVGSDLINSISVSLI</sequence>
<organism evidence="1 2">
    <name type="scientific">Marinicella litoralis</name>
    <dbReference type="NCBI Taxonomy" id="644220"/>
    <lineage>
        <taxon>Bacteria</taxon>
        <taxon>Pseudomonadati</taxon>
        <taxon>Pseudomonadota</taxon>
        <taxon>Gammaproteobacteria</taxon>
        <taxon>Lysobacterales</taxon>
        <taxon>Marinicellaceae</taxon>
        <taxon>Marinicella</taxon>
    </lineage>
</organism>
<dbReference type="OrthoDB" id="6198778at2"/>
<reference evidence="1 2" key="1">
    <citation type="submission" date="2019-03" db="EMBL/GenBank/DDBJ databases">
        <title>Genomic Encyclopedia of Type Strains, Phase IV (KMG-IV): sequencing the most valuable type-strain genomes for metagenomic binning, comparative biology and taxonomic classification.</title>
        <authorList>
            <person name="Goeker M."/>
        </authorList>
    </citation>
    <scope>NUCLEOTIDE SEQUENCE [LARGE SCALE GENOMIC DNA]</scope>
    <source>
        <strain evidence="1 2">DSM 25488</strain>
    </source>
</reference>
<dbReference type="Proteomes" id="UP000295724">
    <property type="component" value="Unassembled WGS sequence"/>
</dbReference>
<keyword evidence="2" id="KW-1185">Reference proteome</keyword>
<dbReference type="EMBL" id="SNZB01000001">
    <property type="protein sequence ID" value="TDR23275.1"/>
    <property type="molecule type" value="Genomic_DNA"/>
</dbReference>
<evidence type="ECO:0000313" key="2">
    <source>
        <dbReference type="Proteomes" id="UP000295724"/>
    </source>
</evidence>
<dbReference type="AlphaFoldDB" id="A0A4R6XTI5"/>
<accession>A0A4R6XTI5</accession>
<evidence type="ECO:0000313" key="1">
    <source>
        <dbReference type="EMBL" id="TDR23275.1"/>
    </source>
</evidence>
<name>A0A4R6XTI5_9GAMM</name>